<keyword evidence="2" id="KW-1185">Reference proteome</keyword>
<reference evidence="1 2" key="1">
    <citation type="submission" date="2024-01" db="EMBL/GenBank/DDBJ databases">
        <title>Genome insights into Plantactinospora sonchi sp. nov.</title>
        <authorList>
            <person name="Wang L."/>
        </authorList>
    </citation>
    <scope>NUCLEOTIDE SEQUENCE [LARGE SCALE GENOMIC DNA]</scope>
    <source>
        <strain evidence="1 2">NEAU-QY2</strain>
    </source>
</reference>
<evidence type="ECO:0000313" key="1">
    <source>
        <dbReference type="EMBL" id="MEE6262781.1"/>
    </source>
</evidence>
<organism evidence="1 2">
    <name type="scientific">Plantactinospora sonchi</name>
    <dbReference type="NCBI Taxonomy" id="1544735"/>
    <lineage>
        <taxon>Bacteria</taxon>
        <taxon>Bacillati</taxon>
        <taxon>Actinomycetota</taxon>
        <taxon>Actinomycetes</taxon>
        <taxon>Micromonosporales</taxon>
        <taxon>Micromonosporaceae</taxon>
        <taxon>Plantactinospora</taxon>
    </lineage>
</organism>
<dbReference type="RefSeq" id="WP_331217721.1">
    <property type="nucleotide sequence ID" value="NZ_JAZGQK010000031.1"/>
</dbReference>
<comment type="caution">
    <text evidence="1">The sequence shown here is derived from an EMBL/GenBank/DDBJ whole genome shotgun (WGS) entry which is preliminary data.</text>
</comment>
<sequence>MVFLAQGWTVRVAVRPQVAYDSVTVPPSSSTAADADIDTLAPTLIGATHLVFSERKDGRPDPVAVRRTVVTILASALR</sequence>
<protein>
    <submittedName>
        <fullName evidence="1">Uncharacterized protein</fullName>
    </submittedName>
</protein>
<proteinExistence type="predicted"/>
<gene>
    <name evidence="1" type="ORF">V1633_30305</name>
</gene>
<evidence type="ECO:0000313" key="2">
    <source>
        <dbReference type="Proteomes" id="UP001332243"/>
    </source>
</evidence>
<dbReference type="EMBL" id="JAZGQK010000031">
    <property type="protein sequence ID" value="MEE6262781.1"/>
    <property type="molecule type" value="Genomic_DNA"/>
</dbReference>
<name>A0ABU7S1Z9_9ACTN</name>
<accession>A0ABU7S1Z9</accession>
<dbReference type="Proteomes" id="UP001332243">
    <property type="component" value="Unassembled WGS sequence"/>
</dbReference>